<comment type="function">
    <text evidence="1">Mediates coordination of peptidoglycan synthesis and outer membrane constriction during cell division.</text>
</comment>
<organism evidence="5 6">
    <name type="scientific">Thalassospira mesophila</name>
    <dbReference type="NCBI Taxonomy" id="1293891"/>
    <lineage>
        <taxon>Bacteria</taxon>
        <taxon>Pseudomonadati</taxon>
        <taxon>Pseudomonadota</taxon>
        <taxon>Alphaproteobacteria</taxon>
        <taxon>Rhodospirillales</taxon>
        <taxon>Thalassospiraceae</taxon>
        <taxon>Thalassospira</taxon>
    </lineage>
</organism>
<dbReference type="Pfam" id="PF13432">
    <property type="entry name" value="TPR_16"/>
    <property type="match status" value="1"/>
</dbReference>
<dbReference type="STRING" id="1293891.TMES_08145"/>
<dbReference type="AlphaFoldDB" id="A0A1Y2L278"/>
<dbReference type="Pfam" id="PF13174">
    <property type="entry name" value="TPR_6"/>
    <property type="match status" value="1"/>
</dbReference>
<dbReference type="NCBIfam" id="TIGR02795">
    <property type="entry name" value="tol_pal_ybgF"/>
    <property type="match status" value="1"/>
</dbReference>
<sequence precursor="true">MARRPSLFARMGSLVILGFLTVGFASPVMAQDASVSRQVDQLRKDLDVLQRYVYREGPPAASGAVASGSGADNTPAAARQQVQIDNLQGQITQLTGQIEEQGYKVRQMSDRLDRLISDVDFRLSQLEGKTTQTGQSDGGAAAGAGAGAVAGGLSSANTGANAASDGASASGSNGGGGLGGDAGQPLDKNGTRLFGVIKGQGNAPEIPSGPQAGAKGAASAGAAAAGAAAATGATDGVLPGGTPQDQYRYAFGLLRQQKFPEAQAALSAFVKAHPKDPLAGNAQYWLGETFYVRGNYDQASLAFTEGFQNYPDSPKAADNLLKLGMSLANLGKTDDACLTYDHLLANFEGSSTVILDRARQEKKNRNCK</sequence>
<protein>
    <recommendedName>
        <fullName evidence="1">Cell division coordinator CpoB</fullName>
    </recommendedName>
</protein>
<dbReference type="GO" id="GO:0070206">
    <property type="term" value="P:protein trimerization"/>
    <property type="evidence" value="ECO:0007669"/>
    <property type="project" value="InterPro"/>
</dbReference>
<dbReference type="InterPro" id="IPR032519">
    <property type="entry name" value="YbgF_tri"/>
</dbReference>
<dbReference type="Gene3D" id="1.25.40.10">
    <property type="entry name" value="Tetratricopeptide repeat domain"/>
    <property type="match status" value="1"/>
</dbReference>
<proteinExistence type="inferred from homology"/>
<keyword evidence="6" id="KW-1185">Reference proteome</keyword>
<reference evidence="5 6" key="1">
    <citation type="submission" date="2014-03" db="EMBL/GenBank/DDBJ databases">
        <title>The draft genome sequence of Thalassospira mesophila JCM 18969.</title>
        <authorList>
            <person name="Lai Q."/>
            <person name="Shao Z."/>
        </authorList>
    </citation>
    <scope>NUCLEOTIDE SEQUENCE [LARGE SCALE GENOMIC DNA]</scope>
    <source>
        <strain evidence="5 6">JCM 18969</strain>
    </source>
</reference>
<gene>
    <name evidence="1" type="primary">cpoB</name>
    <name evidence="5" type="ORF">TMES_08145</name>
</gene>
<evidence type="ECO:0000259" key="4">
    <source>
        <dbReference type="Pfam" id="PF16331"/>
    </source>
</evidence>
<dbReference type="PROSITE" id="PS50005">
    <property type="entry name" value="TPR"/>
    <property type="match status" value="1"/>
</dbReference>
<dbReference type="SUPFAM" id="SSF48452">
    <property type="entry name" value="TPR-like"/>
    <property type="match status" value="1"/>
</dbReference>
<dbReference type="GO" id="GO:0043093">
    <property type="term" value="P:FtsZ-dependent cytokinesis"/>
    <property type="evidence" value="ECO:0007669"/>
    <property type="project" value="UniProtKB-UniRule"/>
</dbReference>
<comment type="subcellular location">
    <subcellularLocation>
        <location evidence="1">Periplasm</location>
    </subcellularLocation>
</comment>
<dbReference type="InterPro" id="IPR014162">
    <property type="entry name" value="CpoB_C"/>
</dbReference>
<keyword evidence="1" id="KW-0132">Cell division</keyword>
<feature type="region of interest" description="Disordered" evidence="3">
    <location>
        <begin position="157"/>
        <end position="216"/>
    </location>
</feature>
<feature type="chain" id="PRO_5013407257" description="Cell division coordinator CpoB" evidence="1">
    <location>
        <begin position="31"/>
        <end position="368"/>
    </location>
</feature>
<feature type="compositionally biased region" description="Gly residues" evidence="3">
    <location>
        <begin position="136"/>
        <end position="146"/>
    </location>
</feature>
<accession>A0A1Y2L278</accession>
<keyword evidence="2" id="KW-0802">TPR repeat</keyword>
<comment type="similarity">
    <text evidence="1">Belongs to the CpoB family.</text>
</comment>
<feature type="compositionally biased region" description="Low complexity" evidence="3">
    <location>
        <begin position="157"/>
        <end position="171"/>
    </location>
</feature>
<evidence type="ECO:0000256" key="3">
    <source>
        <dbReference type="SAM" id="MobiDB-lite"/>
    </source>
</evidence>
<keyword evidence="1" id="KW-0732">Signal</keyword>
<keyword evidence="1" id="KW-0574">Periplasm</keyword>
<dbReference type="Proteomes" id="UP000193391">
    <property type="component" value="Unassembled WGS sequence"/>
</dbReference>
<dbReference type="InterPro" id="IPR019734">
    <property type="entry name" value="TPR_rpt"/>
</dbReference>
<dbReference type="Pfam" id="PF16331">
    <property type="entry name" value="TolA_bind_tri"/>
    <property type="match status" value="1"/>
</dbReference>
<feature type="domain" description="YbgF trimerisation" evidence="4">
    <location>
        <begin position="78"/>
        <end position="132"/>
    </location>
</feature>
<dbReference type="InterPro" id="IPR011990">
    <property type="entry name" value="TPR-like_helical_dom_sf"/>
</dbReference>
<feature type="signal peptide" evidence="1">
    <location>
        <begin position="1"/>
        <end position="30"/>
    </location>
</feature>
<dbReference type="GO" id="GO:0030288">
    <property type="term" value="C:outer membrane-bounded periplasmic space"/>
    <property type="evidence" value="ECO:0007669"/>
    <property type="project" value="UniProtKB-UniRule"/>
</dbReference>
<evidence type="ECO:0000256" key="1">
    <source>
        <dbReference type="HAMAP-Rule" id="MF_02066"/>
    </source>
</evidence>
<dbReference type="Gene3D" id="1.20.5.110">
    <property type="match status" value="1"/>
</dbReference>
<feature type="region of interest" description="Disordered" evidence="3">
    <location>
        <begin position="127"/>
        <end position="146"/>
    </location>
</feature>
<evidence type="ECO:0000313" key="6">
    <source>
        <dbReference type="Proteomes" id="UP000193391"/>
    </source>
</evidence>
<name>A0A1Y2L278_9PROT</name>
<evidence type="ECO:0000313" key="5">
    <source>
        <dbReference type="EMBL" id="OSQ39037.1"/>
    </source>
</evidence>
<keyword evidence="1" id="KW-0131">Cell cycle</keyword>
<comment type="caution">
    <text evidence="5">The sequence shown here is derived from an EMBL/GenBank/DDBJ whole genome shotgun (WGS) entry which is preliminary data.</text>
</comment>
<evidence type="ECO:0000256" key="2">
    <source>
        <dbReference type="PROSITE-ProRule" id="PRU00339"/>
    </source>
</evidence>
<feature type="compositionally biased region" description="Gly residues" evidence="3">
    <location>
        <begin position="172"/>
        <end position="182"/>
    </location>
</feature>
<feature type="repeat" description="TPR" evidence="2">
    <location>
        <begin position="280"/>
        <end position="313"/>
    </location>
</feature>
<dbReference type="InterPro" id="IPR034706">
    <property type="entry name" value="CpoB"/>
</dbReference>
<dbReference type="HAMAP" id="MF_02066">
    <property type="entry name" value="CpoB"/>
    <property type="match status" value="1"/>
</dbReference>
<dbReference type="EMBL" id="JFKA01000003">
    <property type="protein sequence ID" value="OSQ39037.1"/>
    <property type="molecule type" value="Genomic_DNA"/>
</dbReference>